<dbReference type="InterPro" id="IPR011658">
    <property type="entry name" value="PA14_dom"/>
</dbReference>
<dbReference type="InterPro" id="IPR013783">
    <property type="entry name" value="Ig-like_fold"/>
</dbReference>
<dbReference type="SMART" id="SM00758">
    <property type="entry name" value="PA14"/>
    <property type="match status" value="1"/>
</dbReference>
<evidence type="ECO:0000313" key="5">
    <source>
        <dbReference type="Proteomes" id="UP001304300"/>
    </source>
</evidence>
<evidence type="ECO:0000313" key="4">
    <source>
        <dbReference type="EMBL" id="WOO41481.1"/>
    </source>
</evidence>
<sequence length="1502" mass="161103">MFLIPVLTIRGAGEWISGLYQGDVAMPYILWIPDGYDPDDTTTEYPLIVNLHGQGEKGLPDGSKNGIQRDPATGKWTNNANQSYQKSFVFAPQVVIDGESGTGNWTSSRVVDTFVVLLDELTNDYHVDTDRIYLTGISMGGAGAFYYATWFPDIFAAIGPSVGFGQPKEAYPFRDKPIWAITAENDGISYKGTESYDLHVMRFGGKPILTQYKTGGHGVSGAGFGTPGYYEWMMAQRLGQLPVESHHPYVRIETPTTDLNYLTTESTIDLSGTLGDGTTAVTEVNWRRYGPDEEEATGTATGTDNWSVSGIPLLQGENIIVIEAVGTSYNTGNGGVLKFRDNIKVRYLPEGVETELPQVTFTTPTSGTEVFQHTYDSISLSGTASDNVGVVEVRWKNNRGPASGVATGTTNWSVSDIPLERDLNVIQIIAIDAANNRTTEEFWVRTKALNDADNLAPVVDTGVARILYDSTMSTTLTATVTDDQLPDPGNQTYQWSKVSGPGSVTFGDATAVDTTVTFDALGEYVLRLEADDGALAGSDDIRILVSDIAAPAISGLFSQDFNSTTDLVYYQNPEPGDWEFTDISAEPGGGTWSVNGSGQLQIVREGNSAGAGLTWTTGFSGPPTMLKASFDLGLDHTSGSGLLFYFEFGDYPTVTDYNSNGSNADLGVRMEVRTSGSGFAPRLNGTSAPAMTSDGSTSHMEWYVNFTGSPKAYLGPDGTNRTLLNRRQSLWIDGVLVIDNIKAKGSFPTLPNFRVRFPSSAMMTVVLDDLLIEEMFETPDPNQNSPVAADDDSATTREETAVLVSVLDNDFDYDAAPSSIAITNVGTPSSGVAVQEGDKIRYTPALNFVGDDSFDYTITDGDAPSTATVFVTVTDVRDPDAPASTENGLTFQGFVNDSDPFVAWQVLPDFSSLTPSIAGPIENFIINTDNSVHHFGMVFEGFVEVPESALYTFYTSSDDGSALYIGDTKVVDNDGLHGVVEAEGVIDLKAGKHSIRVEFFEASGGQALNVFYEGGSLDKTRIPDSALFRESGSGSQNLKPVVTVDSDITLNLPVNQTQVSGSFTDDGMPDGSTVTTLWSQVSGPSIANIQSPMALTTMVDFEDPGVYVMRLSADDSDQVGFADINITVSESSVVAGDSLFFQDFALFNTVGDYIDASDNTRFFEDISAESDGGTFSIQDGALRNVRSGTTSADDDAGFTILNLFPDGTELIKVTFDMGVVNPTTFSSLYYLEIGNYGSVVDYGTGGAHSSHAARLNVRGSGTDEFKVRINSTQFGDYTADGTMMTWTWYVNRSASAETYTGPDGGSHSVSPLSASVWIGQSLALDNIAMEGGFTGTPKDFRMRLDSGFAITVSIDNILIADSFESGSADAYETFATNNGLSGDDALSSSDPDGDSISNLLEYILMLDPNVNNNAPAALPQMSTMNDNNGDYLKLVFDQINDLGTVTVKVEVSDDLVTWNSGPTYTVQGTPVDNGDGTVRIEVVDRTPIPDTGARFVRLSAEQ</sequence>
<accession>A0AAQ3L9C0</accession>
<keyword evidence="5" id="KW-1185">Reference proteome</keyword>
<dbReference type="Pfam" id="PF07691">
    <property type="entry name" value="PA14"/>
    <property type="match status" value="1"/>
</dbReference>
<dbReference type="SUPFAM" id="SSF56988">
    <property type="entry name" value="Anthrax protective antigen"/>
    <property type="match status" value="1"/>
</dbReference>
<proteinExistence type="predicted"/>
<dbReference type="InterPro" id="IPR029058">
    <property type="entry name" value="AB_hydrolase_fold"/>
</dbReference>
<feature type="domain" description="PA14" evidence="3">
    <location>
        <begin position="884"/>
        <end position="1026"/>
    </location>
</feature>
<evidence type="ECO:0000256" key="2">
    <source>
        <dbReference type="SAM" id="MobiDB-lite"/>
    </source>
</evidence>
<dbReference type="Pfam" id="PF22352">
    <property type="entry name" value="K319L-like_PKD"/>
    <property type="match status" value="2"/>
</dbReference>
<dbReference type="EMBL" id="CP136920">
    <property type="protein sequence ID" value="WOO41481.1"/>
    <property type="molecule type" value="Genomic_DNA"/>
</dbReference>
<evidence type="ECO:0000259" key="3">
    <source>
        <dbReference type="PROSITE" id="PS51820"/>
    </source>
</evidence>
<protein>
    <submittedName>
        <fullName evidence="4">PA14 domain-containing protein</fullName>
    </submittedName>
</protein>
<dbReference type="RefSeq" id="WP_317833965.1">
    <property type="nucleotide sequence ID" value="NZ_CP136920.1"/>
</dbReference>
<reference evidence="4 5" key="1">
    <citation type="submission" date="2023-10" db="EMBL/GenBank/DDBJ databases">
        <title>Rubellicoccus peritrichatus gen. nov., sp. nov., isolated from an algae of coral reef tank.</title>
        <authorList>
            <person name="Luo J."/>
        </authorList>
    </citation>
    <scope>NUCLEOTIDE SEQUENCE [LARGE SCALE GENOMIC DNA]</scope>
    <source>
        <strain evidence="4 5">CR14</strain>
    </source>
</reference>
<dbReference type="SUPFAM" id="SSF53474">
    <property type="entry name" value="alpha/beta-Hydrolases"/>
    <property type="match status" value="1"/>
</dbReference>
<gene>
    <name evidence="4" type="ORF">RZN69_00170</name>
</gene>
<dbReference type="InterPro" id="IPR037524">
    <property type="entry name" value="PA14/GLEYA"/>
</dbReference>
<dbReference type="InterPro" id="IPR050955">
    <property type="entry name" value="Plant_Biomass_Hydrol_Est"/>
</dbReference>
<dbReference type="Gene3D" id="2.60.40.3440">
    <property type="match status" value="1"/>
</dbReference>
<dbReference type="Gene3D" id="2.60.40.10">
    <property type="entry name" value="Immunoglobulins"/>
    <property type="match status" value="3"/>
</dbReference>
<keyword evidence="1" id="KW-0732">Signal</keyword>
<dbReference type="Gene3D" id="3.40.50.1820">
    <property type="entry name" value="alpha/beta hydrolase"/>
    <property type="match status" value="1"/>
</dbReference>
<evidence type="ECO:0000256" key="1">
    <source>
        <dbReference type="ARBA" id="ARBA00022729"/>
    </source>
</evidence>
<dbReference type="PROSITE" id="PS51820">
    <property type="entry name" value="PA14"/>
    <property type="match status" value="1"/>
</dbReference>
<dbReference type="Pfam" id="PF17963">
    <property type="entry name" value="Big_9"/>
    <property type="match status" value="1"/>
</dbReference>
<dbReference type="Gene3D" id="2.60.120.380">
    <property type="match status" value="1"/>
</dbReference>
<organism evidence="4 5">
    <name type="scientific">Rubellicoccus peritrichatus</name>
    <dbReference type="NCBI Taxonomy" id="3080537"/>
    <lineage>
        <taxon>Bacteria</taxon>
        <taxon>Pseudomonadati</taxon>
        <taxon>Verrucomicrobiota</taxon>
        <taxon>Opitutia</taxon>
        <taxon>Puniceicoccales</taxon>
        <taxon>Cerasicoccaceae</taxon>
        <taxon>Rubellicoccus</taxon>
    </lineage>
</organism>
<dbReference type="PANTHER" id="PTHR43037:SF1">
    <property type="entry name" value="BLL1128 PROTEIN"/>
    <property type="match status" value="1"/>
</dbReference>
<dbReference type="Proteomes" id="UP001304300">
    <property type="component" value="Chromosome"/>
</dbReference>
<dbReference type="PANTHER" id="PTHR43037">
    <property type="entry name" value="UNNAMED PRODUCT-RELATED"/>
    <property type="match status" value="1"/>
</dbReference>
<dbReference type="Pfam" id="PF17957">
    <property type="entry name" value="Big_7"/>
    <property type="match status" value="1"/>
</dbReference>
<name>A0AAQ3L9C0_9BACT</name>
<feature type="region of interest" description="Disordered" evidence="2">
    <location>
        <begin position="54"/>
        <end position="76"/>
    </location>
</feature>
<dbReference type="KEGG" id="puo:RZN69_00170"/>